<dbReference type="HOGENOM" id="CLU_048072_3_1_0"/>
<feature type="transmembrane region" description="Helical" evidence="6">
    <location>
        <begin position="307"/>
        <end position="327"/>
    </location>
</feature>
<dbReference type="Proteomes" id="UP000006056">
    <property type="component" value="Chromosome"/>
</dbReference>
<protein>
    <submittedName>
        <fullName evidence="7">Uncharacterized protein</fullName>
    </submittedName>
</protein>
<dbReference type="PANTHER" id="PTHR39087">
    <property type="entry name" value="UPF0104 MEMBRANE PROTEIN MJ1595"/>
    <property type="match status" value="1"/>
</dbReference>
<dbReference type="PANTHER" id="PTHR39087:SF2">
    <property type="entry name" value="UPF0104 MEMBRANE PROTEIN MJ1595"/>
    <property type="match status" value="1"/>
</dbReference>
<evidence type="ECO:0000256" key="1">
    <source>
        <dbReference type="ARBA" id="ARBA00004651"/>
    </source>
</evidence>
<dbReference type="EMBL" id="CP003379">
    <property type="protein sequence ID" value="AFL89499.1"/>
    <property type="molecule type" value="Genomic_DNA"/>
</dbReference>
<feature type="transmembrane region" description="Helical" evidence="6">
    <location>
        <begin position="6"/>
        <end position="23"/>
    </location>
</feature>
<sequence>MNKRKAILWGVVILVLALLAWKLHTSNFEWGRFWQACRSADWRLLLLAVLLIYSINIFRAARWAIFLKPSLPPGRRVHWWSLLGSQFIGFAGLAALGRVGELIRPYLVSKRTGLSFSSQVAVVAVERVFDLGAFALIFSANLLVSPQLATLPYHEYFHRIGYAIFGLTLFLGLFVVGVRLAGGVVARMFGSVAGRFSPTAGNAVASKILQFRGGLNTIGSAMDFLKVSLLSLAAWLSVAVSYVVVMRAFPSPVHDLTIAHSVLLMGFSVVGGVVQLPGIGGGAQVLSITALTKLLGVPGELATSAGMILWLVTTMSIIPAGLIYAQFEHVSLRGLANASDEASEDTDASHSTLDLK</sequence>
<evidence type="ECO:0000256" key="6">
    <source>
        <dbReference type="SAM" id="Phobius"/>
    </source>
</evidence>
<evidence type="ECO:0000256" key="5">
    <source>
        <dbReference type="ARBA" id="ARBA00023136"/>
    </source>
</evidence>
<keyword evidence="3 6" id="KW-0812">Transmembrane</keyword>
<dbReference type="OrthoDB" id="115478at2"/>
<feature type="transmembrane region" description="Helical" evidence="6">
    <location>
        <begin position="160"/>
        <end position="181"/>
    </location>
</feature>
<keyword evidence="2" id="KW-1003">Cell membrane</keyword>
<evidence type="ECO:0000256" key="2">
    <source>
        <dbReference type="ARBA" id="ARBA00022475"/>
    </source>
</evidence>
<feature type="transmembrane region" description="Helical" evidence="6">
    <location>
        <begin position="77"/>
        <end position="99"/>
    </location>
</feature>
<keyword evidence="5 6" id="KW-0472">Membrane</keyword>
<accession>I3ZJT1</accession>
<dbReference type="NCBIfam" id="TIGR00374">
    <property type="entry name" value="flippase-like domain"/>
    <property type="match status" value="1"/>
</dbReference>
<comment type="subcellular location">
    <subcellularLocation>
        <location evidence="1">Cell membrane</location>
        <topology evidence="1">Multi-pass membrane protein</topology>
    </subcellularLocation>
</comment>
<evidence type="ECO:0000313" key="7">
    <source>
        <dbReference type="EMBL" id="AFL89499.1"/>
    </source>
</evidence>
<feature type="transmembrane region" description="Helical" evidence="6">
    <location>
        <begin position="44"/>
        <end position="65"/>
    </location>
</feature>
<reference evidence="7 8" key="1">
    <citation type="submission" date="2012-06" db="EMBL/GenBank/DDBJ databases">
        <title>Complete genome of Terriglobus roseus DSM 18391.</title>
        <authorList>
            <consortium name="US DOE Joint Genome Institute (JGI-PGF)"/>
            <person name="Lucas S."/>
            <person name="Copeland A."/>
            <person name="Lapidus A."/>
            <person name="Glavina del Rio T."/>
            <person name="Dalin E."/>
            <person name="Tice H."/>
            <person name="Bruce D."/>
            <person name="Goodwin L."/>
            <person name="Pitluck S."/>
            <person name="Peters L."/>
            <person name="Mikhailova N."/>
            <person name="Munk A.C.C."/>
            <person name="Kyrpides N."/>
            <person name="Mavromatis K."/>
            <person name="Ivanova N."/>
            <person name="Brettin T."/>
            <person name="Detter J.C."/>
            <person name="Han C."/>
            <person name="Larimer F."/>
            <person name="Land M."/>
            <person name="Hauser L."/>
            <person name="Markowitz V."/>
            <person name="Cheng J.-F."/>
            <person name="Hugenholtz P."/>
            <person name="Woyke T."/>
            <person name="Wu D."/>
            <person name="Brambilla E."/>
            <person name="Klenk H.-P."/>
            <person name="Eisen J.A."/>
        </authorList>
    </citation>
    <scope>NUCLEOTIDE SEQUENCE [LARGE SCALE GENOMIC DNA]</scope>
    <source>
        <strain evidence="8">DSM 18391 / NRRL B-41598 / KBS 63</strain>
    </source>
</reference>
<evidence type="ECO:0000256" key="3">
    <source>
        <dbReference type="ARBA" id="ARBA00022692"/>
    </source>
</evidence>
<feature type="transmembrane region" description="Helical" evidence="6">
    <location>
        <begin position="229"/>
        <end position="249"/>
    </location>
</feature>
<dbReference type="InterPro" id="IPR022791">
    <property type="entry name" value="L-PG_synthase/AglD"/>
</dbReference>
<evidence type="ECO:0000313" key="8">
    <source>
        <dbReference type="Proteomes" id="UP000006056"/>
    </source>
</evidence>
<organism evidence="7 8">
    <name type="scientific">Terriglobus roseus (strain DSM 18391 / NRRL B-41598 / KBS 63)</name>
    <dbReference type="NCBI Taxonomy" id="926566"/>
    <lineage>
        <taxon>Bacteria</taxon>
        <taxon>Pseudomonadati</taxon>
        <taxon>Acidobacteriota</taxon>
        <taxon>Terriglobia</taxon>
        <taxon>Terriglobales</taxon>
        <taxon>Acidobacteriaceae</taxon>
        <taxon>Terriglobus</taxon>
    </lineage>
</organism>
<keyword evidence="8" id="KW-1185">Reference proteome</keyword>
<dbReference type="RefSeq" id="WP_014786760.1">
    <property type="nucleotide sequence ID" value="NC_018014.1"/>
</dbReference>
<evidence type="ECO:0000256" key="4">
    <source>
        <dbReference type="ARBA" id="ARBA00022989"/>
    </source>
</evidence>
<dbReference type="Pfam" id="PF03706">
    <property type="entry name" value="LPG_synthase_TM"/>
    <property type="match status" value="1"/>
</dbReference>
<dbReference type="KEGG" id="trs:Terro_3282"/>
<dbReference type="AlphaFoldDB" id="I3ZJT1"/>
<dbReference type="STRING" id="926566.Terro_3282"/>
<dbReference type="eggNOG" id="COG0392">
    <property type="taxonomic scope" value="Bacteria"/>
</dbReference>
<keyword evidence="4 6" id="KW-1133">Transmembrane helix</keyword>
<gene>
    <name evidence="7" type="ordered locus">Terro_3282</name>
</gene>
<feature type="transmembrane region" description="Helical" evidence="6">
    <location>
        <begin position="261"/>
        <end position="286"/>
    </location>
</feature>
<name>I3ZJT1_TERRK</name>
<dbReference type="GO" id="GO:0005886">
    <property type="term" value="C:plasma membrane"/>
    <property type="evidence" value="ECO:0007669"/>
    <property type="project" value="UniProtKB-SubCell"/>
</dbReference>
<proteinExistence type="predicted"/>